<feature type="compositionally biased region" description="Polar residues" evidence="1">
    <location>
        <begin position="52"/>
        <end position="71"/>
    </location>
</feature>
<proteinExistence type="predicted"/>
<feature type="compositionally biased region" description="Basic residues" evidence="1">
    <location>
        <begin position="34"/>
        <end position="51"/>
    </location>
</feature>
<accession>A0A1I8AY24</accession>
<name>A0A1I8AY24_MELHA</name>
<reference evidence="3" key="1">
    <citation type="submission" date="2016-11" db="UniProtKB">
        <authorList>
            <consortium name="WormBaseParasite"/>
        </authorList>
    </citation>
    <scope>IDENTIFICATION</scope>
</reference>
<sequence length="108" mass="12241">MEDNPNTEIIQNNATDSTYTKGSFTTSIPLKITSKPKKKKTNSRKILKKTPSKVNQKSFSTSKPIISTNPPTAGKKNKKQDTQFDVKFNNQMLEFLKILFNSSPNKKF</sequence>
<protein>
    <submittedName>
        <fullName evidence="3">Uncharacterized protein</fullName>
    </submittedName>
</protein>
<evidence type="ECO:0000256" key="1">
    <source>
        <dbReference type="SAM" id="MobiDB-lite"/>
    </source>
</evidence>
<organism evidence="2 3">
    <name type="scientific">Meloidogyne hapla</name>
    <name type="common">Root-knot nematode worm</name>
    <dbReference type="NCBI Taxonomy" id="6305"/>
    <lineage>
        <taxon>Eukaryota</taxon>
        <taxon>Metazoa</taxon>
        <taxon>Ecdysozoa</taxon>
        <taxon>Nematoda</taxon>
        <taxon>Chromadorea</taxon>
        <taxon>Rhabditida</taxon>
        <taxon>Tylenchina</taxon>
        <taxon>Tylenchomorpha</taxon>
        <taxon>Tylenchoidea</taxon>
        <taxon>Meloidogynidae</taxon>
        <taxon>Meloidogyninae</taxon>
        <taxon>Meloidogyne</taxon>
    </lineage>
</organism>
<keyword evidence="2" id="KW-1185">Reference proteome</keyword>
<dbReference type="Proteomes" id="UP000095281">
    <property type="component" value="Unplaced"/>
</dbReference>
<evidence type="ECO:0000313" key="3">
    <source>
        <dbReference type="WBParaSite" id="MhA1_Contig1089.frz3.gene7"/>
    </source>
</evidence>
<evidence type="ECO:0000313" key="2">
    <source>
        <dbReference type="Proteomes" id="UP000095281"/>
    </source>
</evidence>
<dbReference type="AlphaFoldDB" id="A0A1I8AY24"/>
<dbReference type="WBParaSite" id="MhA1_Contig1089.frz3.gene7">
    <property type="protein sequence ID" value="MhA1_Contig1089.frz3.gene7"/>
    <property type="gene ID" value="MhA1_Contig1089.frz3.gene7"/>
</dbReference>
<feature type="region of interest" description="Disordered" evidence="1">
    <location>
        <begin position="30"/>
        <end position="80"/>
    </location>
</feature>